<keyword evidence="2" id="KW-1185">Reference proteome</keyword>
<dbReference type="eggNOG" id="ENOG5032QH6">
    <property type="taxonomic scope" value="Bacteria"/>
</dbReference>
<sequence>MLNIAPAGAASDLDGKTPGGVYLCQVGPAISCGACCGLYNIQHLSRENLTHLLKGRTQRFARVPRTIEAIDRFGEETLGAEGRHRPMKNFHHCPFLGLIGPQQTTVGCLLHPRADGNKGIDWRGLSYYGAYACATYFCPTCRELAPRYKRMVRQAVDNWYDYGLMITETGMLKTFFEQVEKRLERTVDATDLEGRPAAMAVVQRFLAIKHTWPFADPETFRPANFFFNQKEYAPPAIDFKAPGAETSRWAPVLTALWSNLADWQALCAAESFLDRMAGDLSAALAAPPLPPR</sequence>
<dbReference type="STRING" id="96561.Dole_0406"/>
<reference evidence="1 2" key="1">
    <citation type="submission" date="2007-10" db="EMBL/GenBank/DDBJ databases">
        <title>Complete sequence of Desulfococcus oleovorans Hxd3.</title>
        <authorList>
            <consortium name="US DOE Joint Genome Institute"/>
            <person name="Copeland A."/>
            <person name="Lucas S."/>
            <person name="Lapidus A."/>
            <person name="Barry K."/>
            <person name="Glavina del Rio T."/>
            <person name="Dalin E."/>
            <person name="Tice H."/>
            <person name="Pitluck S."/>
            <person name="Kiss H."/>
            <person name="Brettin T."/>
            <person name="Bruce D."/>
            <person name="Detter J.C."/>
            <person name="Han C."/>
            <person name="Schmutz J."/>
            <person name="Larimer F."/>
            <person name="Land M."/>
            <person name="Hauser L."/>
            <person name="Kyrpides N."/>
            <person name="Kim E."/>
            <person name="Wawrik B."/>
            <person name="Richardson P."/>
        </authorList>
    </citation>
    <scope>NUCLEOTIDE SEQUENCE [LARGE SCALE GENOMIC DNA]</scope>
    <source>
        <strain evidence="2">DSM 6200 / JCM 39069 / Hxd3</strain>
    </source>
</reference>
<dbReference type="EMBL" id="CP000859">
    <property type="protein sequence ID" value="ABW66216.1"/>
    <property type="molecule type" value="Genomic_DNA"/>
</dbReference>
<proteinExistence type="predicted"/>
<protein>
    <submittedName>
        <fullName evidence="1">Conserved hypothetical cytosolic protein</fullName>
    </submittedName>
</protein>
<gene>
    <name evidence="1" type="ordered locus">Dole_0406</name>
</gene>
<accession>A8ZT52</accession>
<organism evidence="1 2">
    <name type="scientific">Desulfosudis oleivorans (strain DSM 6200 / JCM 39069 / Hxd3)</name>
    <name type="common">Desulfococcus oleovorans</name>
    <dbReference type="NCBI Taxonomy" id="96561"/>
    <lineage>
        <taxon>Bacteria</taxon>
        <taxon>Pseudomonadati</taxon>
        <taxon>Thermodesulfobacteriota</taxon>
        <taxon>Desulfobacteria</taxon>
        <taxon>Desulfobacterales</taxon>
        <taxon>Desulfosudaceae</taxon>
        <taxon>Desulfosudis</taxon>
    </lineage>
</organism>
<name>A8ZT52_DESOH</name>
<dbReference type="KEGG" id="dol:Dole_0406"/>
<evidence type="ECO:0000313" key="1">
    <source>
        <dbReference type="EMBL" id="ABW66216.1"/>
    </source>
</evidence>
<dbReference type="HOGENOM" id="CLU_093384_0_0_7"/>
<dbReference type="Proteomes" id="UP000008561">
    <property type="component" value="Chromosome"/>
</dbReference>
<dbReference type="AlphaFoldDB" id="A8ZT52"/>
<evidence type="ECO:0000313" key="2">
    <source>
        <dbReference type="Proteomes" id="UP000008561"/>
    </source>
</evidence>